<evidence type="ECO:0000256" key="3">
    <source>
        <dbReference type="ARBA" id="ARBA00023163"/>
    </source>
</evidence>
<evidence type="ECO:0000256" key="4">
    <source>
        <dbReference type="PROSITE-ProRule" id="PRU00335"/>
    </source>
</evidence>
<dbReference type="GO" id="GO:0003700">
    <property type="term" value="F:DNA-binding transcription factor activity"/>
    <property type="evidence" value="ECO:0007669"/>
    <property type="project" value="TreeGrafter"/>
</dbReference>
<dbReference type="Proteomes" id="UP000036313">
    <property type="component" value="Unassembled WGS sequence"/>
</dbReference>
<evidence type="ECO:0000259" key="5">
    <source>
        <dbReference type="PROSITE" id="PS50977"/>
    </source>
</evidence>
<dbReference type="InterPro" id="IPR050109">
    <property type="entry name" value="HTH-type_TetR-like_transc_reg"/>
</dbReference>
<dbReference type="InterPro" id="IPR009057">
    <property type="entry name" value="Homeodomain-like_sf"/>
</dbReference>
<dbReference type="GO" id="GO:0000976">
    <property type="term" value="F:transcription cis-regulatory region binding"/>
    <property type="evidence" value="ECO:0007669"/>
    <property type="project" value="TreeGrafter"/>
</dbReference>
<dbReference type="PROSITE" id="PS50977">
    <property type="entry name" value="HTH_TETR_2"/>
    <property type="match status" value="1"/>
</dbReference>
<gene>
    <name evidence="6" type="primary">slmA_2</name>
    <name evidence="7" type="ORF">EUA04_04170</name>
    <name evidence="6" type="ORF">MOBUDSM44075_04029</name>
</gene>
<evidence type="ECO:0000256" key="1">
    <source>
        <dbReference type="ARBA" id="ARBA00023015"/>
    </source>
</evidence>
<dbReference type="PANTHER" id="PTHR30055">
    <property type="entry name" value="HTH-TYPE TRANSCRIPTIONAL REGULATOR RUTR"/>
    <property type="match status" value="1"/>
</dbReference>
<evidence type="ECO:0000313" key="7">
    <source>
        <dbReference type="EMBL" id="TDL12594.1"/>
    </source>
</evidence>
<reference evidence="6 8" key="1">
    <citation type="journal article" date="2015" name="Genome Biol. Evol.">
        <title>Characterization of Three Mycobacterium spp. with Potential Use in Bioremediation by Genome Sequencing and Comparative Genomics.</title>
        <authorList>
            <person name="Das S."/>
            <person name="Pettersson B.M."/>
            <person name="Behra P.R."/>
            <person name="Ramesh M."/>
            <person name="Dasgupta S."/>
            <person name="Bhattacharya A."/>
            <person name="Kirsebom L.A."/>
        </authorList>
    </citation>
    <scope>NUCLEOTIDE SEQUENCE [LARGE SCALE GENOMIC DNA]</scope>
    <source>
        <strain evidence="6 8">DSM 44075</strain>
    </source>
</reference>
<dbReference type="InterPro" id="IPR001647">
    <property type="entry name" value="HTH_TetR"/>
</dbReference>
<dbReference type="AlphaFoldDB" id="A0A0J6VQS5"/>
<evidence type="ECO:0000313" key="9">
    <source>
        <dbReference type="Proteomes" id="UP000294952"/>
    </source>
</evidence>
<comment type="caution">
    <text evidence="6">The sequence shown here is derived from an EMBL/GenBank/DDBJ whole genome shotgun (WGS) entry which is preliminary data.</text>
</comment>
<feature type="DNA-binding region" description="H-T-H motif" evidence="4">
    <location>
        <begin position="17"/>
        <end position="36"/>
    </location>
</feature>
<dbReference type="Pfam" id="PF00440">
    <property type="entry name" value="TetR_N"/>
    <property type="match status" value="1"/>
</dbReference>
<dbReference type="EMBL" id="SDLP01000001">
    <property type="protein sequence ID" value="TDL12594.1"/>
    <property type="molecule type" value="Genomic_DNA"/>
</dbReference>
<accession>A0A0J6VQS5</accession>
<organism evidence="6 8">
    <name type="scientific">Mycolicibacterium obuense</name>
    <dbReference type="NCBI Taxonomy" id="1807"/>
    <lineage>
        <taxon>Bacteria</taxon>
        <taxon>Bacillati</taxon>
        <taxon>Actinomycetota</taxon>
        <taxon>Actinomycetes</taxon>
        <taxon>Mycobacteriales</taxon>
        <taxon>Mycobacteriaceae</taxon>
        <taxon>Mycolicibacterium</taxon>
    </lineage>
</organism>
<dbReference type="PATRIC" id="fig|1807.14.peg.4055"/>
<name>A0A0J6VQS5_9MYCO</name>
<evidence type="ECO:0000256" key="2">
    <source>
        <dbReference type="ARBA" id="ARBA00023125"/>
    </source>
</evidence>
<dbReference type="PANTHER" id="PTHR30055:SF234">
    <property type="entry name" value="HTH-TYPE TRANSCRIPTIONAL REGULATOR BETI"/>
    <property type="match status" value="1"/>
</dbReference>
<proteinExistence type="predicted"/>
<sequence>MDAAERSILARGFQASTMELIAREAGYSRAAMYRHFPNRQRLLEELVARKTRGHQQEIGARLPEGAGLADMLVESLVIVATELVEDPLLQTLSEHTEDGTIAQLIANDRSLTELISVFVSSLDVDRDGLRDGLRPDDLAQFLVTTAITLLMGVVPNSTDPQTTRRYLRTFVLPALLSDPPAPVRVFTTSRPASR</sequence>
<evidence type="ECO:0000313" key="8">
    <source>
        <dbReference type="Proteomes" id="UP000036313"/>
    </source>
</evidence>
<keyword evidence="2 4" id="KW-0238">DNA-binding</keyword>
<feature type="domain" description="HTH tetR-type" evidence="5">
    <location>
        <begin position="1"/>
        <end position="54"/>
    </location>
</feature>
<evidence type="ECO:0000313" key="6">
    <source>
        <dbReference type="EMBL" id="KMO72514.1"/>
    </source>
</evidence>
<dbReference type="EMBL" id="JYNU01000030">
    <property type="protein sequence ID" value="KMO72514.1"/>
    <property type="molecule type" value="Genomic_DNA"/>
</dbReference>
<dbReference type="Gene3D" id="1.10.357.10">
    <property type="entry name" value="Tetracycline Repressor, domain 2"/>
    <property type="match status" value="1"/>
</dbReference>
<keyword evidence="1" id="KW-0805">Transcription regulation</keyword>
<dbReference type="SUPFAM" id="SSF46689">
    <property type="entry name" value="Homeodomain-like"/>
    <property type="match status" value="1"/>
</dbReference>
<dbReference type="Proteomes" id="UP000294952">
    <property type="component" value="Unassembled WGS sequence"/>
</dbReference>
<protein>
    <submittedName>
        <fullName evidence="6">Nucleoid occlusion factor SlmA</fullName>
    </submittedName>
    <submittedName>
        <fullName evidence="7">TetR/AcrR family transcriptional regulator</fullName>
    </submittedName>
</protein>
<keyword evidence="3" id="KW-0804">Transcription</keyword>
<reference evidence="7 9" key="2">
    <citation type="submission" date="2019-01" db="EMBL/GenBank/DDBJ databases">
        <title>High-quality-draft genome sequences of five non-tuberculosis mycobacteriaceae isolated from a nosocomial environment.</title>
        <authorList>
            <person name="Tiago I."/>
            <person name="Alarico S."/>
            <person name="Pereira S.G."/>
            <person name="Coelho C."/>
            <person name="Maranha A."/>
            <person name="Empadinhas N."/>
        </authorList>
    </citation>
    <scope>NUCLEOTIDE SEQUENCE [LARGE SCALE GENOMIC DNA]</scope>
    <source>
        <strain evidence="7 9">22DIII</strain>
    </source>
</reference>
<dbReference type="RefSeq" id="WP_082164283.1">
    <property type="nucleotide sequence ID" value="NZ_JYNU01000030.1"/>
</dbReference>